<accession>A0A0V0GF66</accession>
<dbReference type="AlphaFoldDB" id="A0A0V0GF66"/>
<feature type="non-terminal residue" evidence="1">
    <location>
        <position position="1"/>
    </location>
</feature>
<proteinExistence type="predicted"/>
<evidence type="ECO:0000313" key="1">
    <source>
        <dbReference type="EMBL" id="JAP06719.1"/>
    </source>
</evidence>
<protein>
    <submittedName>
        <fullName evidence="1">Putative ovule protein</fullName>
    </submittedName>
</protein>
<sequence>PHNQPLLQRKEAKNKLKLKQAFDKQRICTWVCYDFDSVRLFRESRVKRKTVQLSAKGKNGTHS</sequence>
<dbReference type="EMBL" id="GEDG01040445">
    <property type="protein sequence ID" value="JAP06719.1"/>
    <property type="molecule type" value="Transcribed_RNA"/>
</dbReference>
<organism evidence="1">
    <name type="scientific">Solanum chacoense</name>
    <name type="common">Chaco potato</name>
    <dbReference type="NCBI Taxonomy" id="4108"/>
    <lineage>
        <taxon>Eukaryota</taxon>
        <taxon>Viridiplantae</taxon>
        <taxon>Streptophyta</taxon>
        <taxon>Embryophyta</taxon>
        <taxon>Tracheophyta</taxon>
        <taxon>Spermatophyta</taxon>
        <taxon>Magnoliopsida</taxon>
        <taxon>eudicotyledons</taxon>
        <taxon>Gunneridae</taxon>
        <taxon>Pentapetalae</taxon>
        <taxon>asterids</taxon>
        <taxon>lamiids</taxon>
        <taxon>Solanales</taxon>
        <taxon>Solanaceae</taxon>
        <taxon>Solanoideae</taxon>
        <taxon>Solaneae</taxon>
        <taxon>Solanum</taxon>
    </lineage>
</organism>
<reference evidence="1" key="1">
    <citation type="submission" date="2015-12" db="EMBL/GenBank/DDBJ databases">
        <title>Gene expression during late stages of embryo sac development: a critical building block for successful pollen-pistil interactions.</title>
        <authorList>
            <person name="Liu Y."/>
            <person name="Joly V."/>
            <person name="Sabar M."/>
            <person name="Matton D.P."/>
        </authorList>
    </citation>
    <scope>NUCLEOTIDE SEQUENCE</scope>
</reference>
<name>A0A0V0GF66_SOLCH</name>